<dbReference type="RefSeq" id="WP_079645739.1">
    <property type="nucleotide sequence ID" value="NZ_FUZF01000026.1"/>
</dbReference>
<gene>
    <name evidence="3" type="ORF">SAMN05660841_04104</name>
</gene>
<name>A0A1T5GIA6_9SPHI</name>
<evidence type="ECO:0000313" key="3">
    <source>
        <dbReference type="EMBL" id="SKC08184.1"/>
    </source>
</evidence>
<reference evidence="4" key="1">
    <citation type="submission" date="2017-02" db="EMBL/GenBank/DDBJ databases">
        <authorList>
            <person name="Varghese N."/>
            <person name="Submissions S."/>
        </authorList>
    </citation>
    <scope>NUCLEOTIDE SEQUENCE [LARGE SCALE GENOMIC DNA]</scope>
    <source>
        <strain evidence="4">DSM 24091</strain>
    </source>
</reference>
<dbReference type="Proteomes" id="UP000190150">
    <property type="component" value="Unassembled WGS sequence"/>
</dbReference>
<dbReference type="AlphaFoldDB" id="A0A1T5GIA6"/>
<dbReference type="STRING" id="1513896.SAMN05660841_04104"/>
<protein>
    <submittedName>
        <fullName evidence="3">Uncharacterized protein</fullName>
    </submittedName>
</protein>
<feature type="transmembrane region" description="Helical" evidence="2">
    <location>
        <begin position="206"/>
        <end position="225"/>
    </location>
</feature>
<proteinExistence type="predicted"/>
<evidence type="ECO:0000313" key="4">
    <source>
        <dbReference type="Proteomes" id="UP000190150"/>
    </source>
</evidence>
<keyword evidence="2" id="KW-0812">Transmembrane</keyword>
<keyword evidence="2" id="KW-0472">Membrane</keyword>
<keyword evidence="2" id="KW-1133">Transmembrane helix</keyword>
<feature type="region of interest" description="Disordered" evidence="1">
    <location>
        <begin position="141"/>
        <end position="162"/>
    </location>
</feature>
<evidence type="ECO:0000256" key="1">
    <source>
        <dbReference type="SAM" id="MobiDB-lite"/>
    </source>
</evidence>
<accession>A0A1T5GIA6</accession>
<dbReference type="EMBL" id="FUZF01000026">
    <property type="protein sequence ID" value="SKC08184.1"/>
    <property type="molecule type" value="Genomic_DNA"/>
</dbReference>
<dbReference type="OrthoDB" id="1340494at2"/>
<keyword evidence="4" id="KW-1185">Reference proteome</keyword>
<evidence type="ECO:0000256" key="2">
    <source>
        <dbReference type="SAM" id="Phobius"/>
    </source>
</evidence>
<sequence length="333" mass="38176">MSNFNLFRNEVLSLYHEKRKRNELPSKLCEPSPANLRDYSLVVLRSNLSDDDKRIMEEFYNDAKAYESLEMAIRKVDIGKLKSLQNFITERTKNPDELLVKLLAVLVDYQPRPFVWEEWRPKEEREKRDHMVESDDLVEGDDLINGKAPEEGEPSAYGDGSEEDLEVNNIKGGFTGEATTGTGLIPLGIMSPAPPDKVNWLSKKRLYLISTTAGIVLLFIGWMYMKPNQCMCWVDDHYVEVDCAAQTNPLGPKKIALNYEKLNSFKKIMRPDTLSVKHVNRVWYSKIDHDVEFFTSSGFHPEHPTRSLKAATEHILTKYAGDSVRVEFQNNGN</sequence>
<organism evidence="3 4">
    <name type="scientific">Sphingobacterium nematocida</name>
    <dbReference type="NCBI Taxonomy" id="1513896"/>
    <lineage>
        <taxon>Bacteria</taxon>
        <taxon>Pseudomonadati</taxon>
        <taxon>Bacteroidota</taxon>
        <taxon>Sphingobacteriia</taxon>
        <taxon>Sphingobacteriales</taxon>
        <taxon>Sphingobacteriaceae</taxon>
        <taxon>Sphingobacterium</taxon>
    </lineage>
</organism>